<name>A0A6G3TIA0_9ACTN</name>
<dbReference type="Proteomes" id="UP000475666">
    <property type="component" value="Unassembled WGS sequence"/>
</dbReference>
<gene>
    <name evidence="1" type="ORF">G3I66_25315</name>
</gene>
<dbReference type="AlphaFoldDB" id="A0A6G3TIA0"/>
<organism evidence="1 2">
    <name type="scientific">Streptomyces rubrogriseus</name>
    <dbReference type="NCBI Taxonomy" id="194673"/>
    <lineage>
        <taxon>Bacteria</taxon>
        <taxon>Bacillati</taxon>
        <taxon>Actinomycetota</taxon>
        <taxon>Actinomycetes</taxon>
        <taxon>Kitasatosporales</taxon>
        <taxon>Streptomycetaceae</taxon>
        <taxon>Streptomyces</taxon>
        <taxon>Streptomyces violaceoruber group</taxon>
    </lineage>
</organism>
<reference evidence="1 2" key="1">
    <citation type="submission" date="2020-01" db="EMBL/GenBank/DDBJ databases">
        <title>Insect and environment-associated Actinomycetes.</title>
        <authorList>
            <person name="Currrie C."/>
            <person name="Chevrette M."/>
            <person name="Carlson C."/>
            <person name="Stubbendieck R."/>
            <person name="Wendt-Pienkowski E."/>
        </authorList>
    </citation>
    <scope>NUCLEOTIDE SEQUENCE [LARGE SCALE GENOMIC DNA]</scope>
    <source>
        <strain evidence="1 2">SID7739</strain>
    </source>
</reference>
<protein>
    <submittedName>
        <fullName evidence="1">Uncharacterized protein</fullName>
    </submittedName>
</protein>
<accession>A0A6G3TIA0</accession>
<evidence type="ECO:0000313" key="2">
    <source>
        <dbReference type="Proteomes" id="UP000475666"/>
    </source>
</evidence>
<comment type="caution">
    <text evidence="1">The sequence shown here is derived from an EMBL/GenBank/DDBJ whole genome shotgun (WGS) entry which is preliminary data.</text>
</comment>
<dbReference type="RefSeq" id="WP_164277512.1">
    <property type="nucleotide sequence ID" value="NZ_JAAGMQ010000754.1"/>
</dbReference>
<sequence>MSPPLITGLHINAVALGDSCRICAIWRVSRPAGPRPACEPVVALLLPRRGTEQDWAAETALRALGEQRLGDGPVCVDLATTVDGIAVDTLRPGLCEPGLLEASRAALGEGHQEWAELARGNPSAFHAAASDGYVLLRHAAVVTECDPAGPGGRVPVVHAREHRVLRAYGAALLAHAGAGS</sequence>
<dbReference type="EMBL" id="JAAGMQ010000754">
    <property type="protein sequence ID" value="NEC36469.1"/>
    <property type="molecule type" value="Genomic_DNA"/>
</dbReference>
<proteinExistence type="predicted"/>
<evidence type="ECO:0000313" key="1">
    <source>
        <dbReference type="EMBL" id="NEC36469.1"/>
    </source>
</evidence>